<keyword evidence="1" id="KW-0808">Transferase</keyword>
<feature type="region of interest" description="Disordered" evidence="8">
    <location>
        <begin position="974"/>
        <end position="1007"/>
    </location>
</feature>
<feature type="compositionally biased region" description="Basic and acidic residues" evidence="8">
    <location>
        <begin position="1"/>
        <end position="13"/>
    </location>
</feature>
<feature type="compositionally biased region" description="Basic and acidic residues" evidence="8">
    <location>
        <begin position="96"/>
        <end position="109"/>
    </location>
</feature>
<feature type="domain" description="CCHC-type" evidence="9">
    <location>
        <begin position="340"/>
        <end position="356"/>
    </location>
</feature>
<dbReference type="GO" id="GO:0003676">
    <property type="term" value="F:nucleic acid binding"/>
    <property type="evidence" value="ECO:0007669"/>
    <property type="project" value="InterPro"/>
</dbReference>
<keyword evidence="4" id="KW-0255">Endonuclease</keyword>
<sequence length="1058" mass="121400">MSHKSDSSPKGKADNSSFVLQAMQQQFERLNFVLGEVRDRMDHQETAIRNLQGGRDRRRREPRVENEYENEGEGEDEEDLASEVGSGRHRRFRRERGHEGNRGGRDGLDRNLGSIKMKIPSFQGRTNPEVYLEWEKKIDLVFDCHNYSEEKKVKLAVIEFTDYAIIWWDQLVTNRRRNNERPVETWGELKALMRRRFVPSHFYRDLYQRLQNLTQGSRSVEDYHKEMEVAMIRANVEEDWEATMARFLSGLNRDIANVIELQHYVEIEDMVHMAMKVERQLKRKGTARYTSVSNTTWKSKWDRNDSAEAKRKTEPPKGKDEGTSNKPKVESQPSRNRDIKCFKCLGSGHIASQCPNRRVMIMRDNGEVMTESEDDSDGMPELVDASDDDGVVYPVTGEPLVARRALNTHIKWLNDCGEVRVDRQVLVTFSIGKYLDEVLCDVVPMHAGHILLGRPWQYDRRVTHDGFKNMYSFVKGGKTIKLAPLTPSQVYEDQLKLKSERRCQMSCHPLEALNTKLILCPGASYSKPIQPIGVIQRRQRSFKGKLKDLMSKGAINNITVKYRHPIPRLDDMLDELHGSCIEVDEEKVKAIKEWPTPKSITEVRSFHGLASFYRRFVKDFSTLAAPLTEIIKKNVGFHWGADQDNAFATIKERLCSAPVLALPNFNKTFEIECDASGIGIGAVLMQDRRPIAFFSEKLSGASLKYPTYDKELYALVRALETWQHYLWPREFVIHTDHESLKHLKGQGKLNQRHARWLEYIETFPYVIRYKQGKENIVADALSRRYVLLTSMSAKLLGFEYVKDMYADDADFSDVYKACDKTTFGKFYKHDGYLFKESKLCVPSCSMRELLVREAHGGGLMGHFGVKKTLDILHEHFFWPKMKKDVNRICGRSSLDGQKKAELVKSLHEREIGFGFTCAKKDSQPIERLSCIPRGDGPFQILEKINDNAYKVDLPGEYKVSATFNVSDLSPFDVGEDSWSNPFEERGNDGNQGGPSLKDPLQVPDGPITRSRAKKIKEAMQGLVQSTWDEASKSPTIKVGLKEGEPILIHLIQAVEDMT</sequence>
<dbReference type="Gene3D" id="3.10.20.370">
    <property type="match status" value="1"/>
</dbReference>
<feature type="region of interest" description="Disordered" evidence="8">
    <location>
        <begin position="1"/>
        <end position="20"/>
    </location>
</feature>
<dbReference type="GO" id="GO:0004519">
    <property type="term" value="F:endonuclease activity"/>
    <property type="evidence" value="ECO:0007669"/>
    <property type="project" value="UniProtKB-KW"/>
</dbReference>
<dbReference type="InterPro" id="IPR041373">
    <property type="entry name" value="RT_RNaseH"/>
</dbReference>
<evidence type="ECO:0000256" key="8">
    <source>
        <dbReference type="SAM" id="MobiDB-lite"/>
    </source>
</evidence>
<keyword evidence="7" id="KW-0863">Zinc-finger</keyword>
<keyword evidence="2" id="KW-0548">Nucleotidyltransferase</keyword>
<dbReference type="InterPro" id="IPR001878">
    <property type="entry name" value="Znf_CCHC"/>
</dbReference>
<name>A0A2N9FKG5_FAGSY</name>
<feature type="compositionally biased region" description="Acidic residues" evidence="8">
    <location>
        <begin position="67"/>
        <end position="81"/>
    </location>
</feature>
<keyword evidence="7" id="KW-0862">Zinc</keyword>
<dbReference type="GO" id="GO:0016787">
    <property type="term" value="F:hydrolase activity"/>
    <property type="evidence" value="ECO:0007669"/>
    <property type="project" value="UniProtKB-KW"/>
</dbReference>
<dbReference type="CDD" id="cd09274">
    <property type="entry name" value="RNase_HI_RT_Ty3"/>
    <property type="match status" value="1"/>
</dbReference>
<evidence type="ECO:0000259" key="9">
    <source>
        <dbReference type="PROSITE" id="PS50158"/>
    </source>
</evidence>
<evidence type="ECO:0000256" key="1">
    <source>
        <dbReference type="ARBA" id="ARBA00022679"/>
    </source>
</evidence>
<dbReference type="SMART" id="SM00343">
    <property type="entry name" value="ZnF_C2HC"/>
    <property type="match status" value="1"/>
</dbReference>
<dbReference type="AlphaFoldDB" id="A0A2N9FKG5"/>
<evidence type="ECO:0000256" key="5">
    <source>
        <dbReference type="ARBA" id="ARBA00022801"/>
    </source>
</evidence>
<keyword evidence="7" id="KW-0479">Metal-binding</keyword>
<dbReference type="Pfam" id="PF17921">
    <property type="entry name" value="Integrase_H2C2"/>
    <property type="match status" value="1"/>
</dbReference>
<dbReference type="Gene3D" id="3.30.70.270">
    <property type="match status" value="1"/>
</dbReference>
<dbReference type="SUPFAM" id="SSF56672">
    <property type="entry name" value="DNA/RNA polymerases"/>
    <property type="match status" value="1"/>
</dbReference>
<reference evidence="10" key="1">
    <citation type="submission" date="2018-02" db="EMBL/GenBank/DDBJ databases">
        <authorList>
            <person name="Cohen D.B."/>
            <person name="Kent A.D."/>
        </authorList>
    </citation>
    <scope>NUCLEOTIDE SEQUENCE</scope>
</reference>
<feature type="region of interest" description="Disordered" evidence="8">
    <location>
        <begin position="47"/>
        <end position="112"/>
    </location>
</feature>
<dbReference type="Pfam" id="PF17917">
    <property type="entry name" value="RT_RNaseH"/>
    <property type="match status" value="1"/>
</dbReference>
<dbReference type="Gene3D" id="1.10.340.70">
    <property type="match status" value="1"/>
</dbReference>
<gene>
    <name evidence="10" type="ORF">FSB_LOCUS19149</name>
</gene>
<dbReference type="PANTHER" id="PTHR35046:SF9">
    <property type="entry name" value="RNA-DIRECTED DNA POLYMERASE"/>
    <property type="match status" value="1"/>
</dbReference>
<dbReference type="InterPro" id="IPR056924">
    <property type="entry name" value="SH3_Tf2-1"/>
</dbReference>
<evidence type="ECO:0000256" key="7">
    <source>
        <dbReference type="PROSITE-ProRule" id="PRU00047"/>
    </source>
</evidence>
<dbReference type="InterPro" id="IPR043128">
    <property type="entry name" value="Rev_trsase/Diguanyl_cyclase"/>
</dbReference>
<dbReference type="InterPro" id="IPR043502">
    <property type="entry name" value="DNA/RNA_pol_sf"/>
</dbReference>
<dbReference type="EMBL" id="OIVN01001214">
    <property type="protein sequence ID" value="SPC91267.1"/>
    <property type="molecule type" value="Genomic_DNA"/>
</dbReference>
<evidence type="ECO:0000256" key="3">
    <source>
        <dbReference type="ARBA" id="ARBA00022722"/>
    </source>
</evidence>
<organism evidence="10">
    <name type="scientific">Fagus sylvatica</name>
    <name type="common">Beechnut</name>
    <dbReference type="NCBI Taxonomy" id="28930"/>
    <lineage>
        <taxon>Eukaryota</taxon>
        <taxon>Viridiplantae</taxon>
        <taxon>Streptophyta</taxon>
        <taxon>Embryophyta</taxon>
        <taxon>Tracheophyta</taxon>
        <taxon>Spermatophyta</taxon>
        <taxon>Magnoliopsida</taxon>
        <taxon>eudicotyledons</taxon>
        <taxon>Gunneridae</taxon>
        <taxon>Pentapetalae</taxon>
        <taxon>rosids</taxon>
        <taxon>fabids</taxon>
        <taxon>Fagales</taxon>
        <taxon>Fagaceae</taxon>
        <taxon>Fagus</taxon>
    </lineage>
</organism>
<evidence type="ECO:0000256" key="6">
    <source>
        <dbReference type="ARBA" id="ARBA00022918"/>
    </source>
</evidence>
<keyword evidence="6" id="KW-0695">RNA-directed DNA polymerase</keyword>
<dbReference type="PROSITE" id="PS50158">
    <property type="entry name" value="ZF_CCHC"/>
    <property type="match status" value="1"/>
</dbReference>
<keyword evidence="3" id="KW-0540">Nuclease</keyword>
<proteinExistence type="predicted"/>
<dbReference type="Pfam" id="PF03732">
    <property type="entry name" value="Retrotrans_gag"/>
    <property type="match status" value="1"/>
</dbReference>
<dbReference type="PANTHER" id="PTHR35046">
    <property type="entry name" value="ZINC KNUCKLE (CCHC-TYPE) FAMILY PROTEIN"/>
    <property type="match status" value="1"/>
</dbReference>
<dbReference type="SUPFAM" id="SSF57756">
    <property type="entry name" value="Retrovirus zinc finger-like domains"/>
    <property type="match status" value="1"/>
</dbReference>
<dbReference type="Gene3D" id="4.10.60.10">
    <property type="entry name" value="Zinc finger, CCHC-type"/>
    <property type="match status" value="1"/>
</dbReference>
<keyword evidence="5" id="KW-0378">Hydrolase</keyword>
<protein>
    <recommendedName>
        <fullName evidence="9">CCHC-type domain-containing protein</fullName>
    </recommendedName>
</protein>
<dbReference type="GO" id="GO:0003964">
    <property type="term" value="F:RNA-directed DNA polymerase activity"/>
    <property type="evidence" value="ECO:0007669"/>
    <property type="project" value="UniProtKB-KW"/>
</dbReference>
<feature type="region of interest" description="Disordered" evidence="8">
    <location>
        <begin position="300"/>
        <end position="334"/>
    </location>
</feature>
<dbReference type="GO" id="GO:0008270">
    <property type="term" value="F:zinc ion binding"/>
    <property type="evidence" value="ECO:0007669"/>
    <property type="project" value="UniProtKB-KW"/>
</dbReference>
<dbReference type="InterPro" id="IPR005162">
    <property type="entry name" value="Retrotrans_gag_dom"/>
</dbReference>
<dbReference type="FunFam" id="3.30.70.270:FF:000020">
    <property type="entry name" value="Transposon Tf2-6 polyprotein-like Protein"/>
    <property type="match status" value="1"/>
</dbReference>
<evidence type="ECO:0000313" key="10">
    <source>
        <dbReference type="EMBL" id="SPC91267.1"/>
    </source>
</evidence>
<accession>A0A2N9FKG5</accession>
<evidence type="ECO:0000256" key="4">
    <source>
        <dbReference type="ARBA" id="ARBA00022759"/>
    </source>
</evidence>
<dbReference type="InterPro" id="IPR036875">
    <property type="entry name" value="Znf_CCHC_sf"/>
</dbReference>
<evidence type="ECO:0000256" key="2">
    <source>
        <dbReference type="ARBA" id="ARBA00022695"/>
    </source>
</evidence>
<dbReference type="InterPro" id="IPR041588">
    <property type="entry name" value="Integrase_H2C2"/>
</dbReference>
<dbReference type="Pfam" id="PF24626">
    <property type="entry name" value="SH3_Tf2-1"/>
    <property type="match status" value="1"/>
</dbReference>